<organism evidence="1 2">
    <name type="scientific">Aureimonas fodinaquatilis</name>
    <dbReference type="NCBI Taxonomy" id="2565783"/>
    <lineage>
        <taxon>Bacteria</taxon>
        <taxon>Pseudomonadati</taxon>
        <taxon>Pseudomonadota</taxon>
        <taxon>Alphaproteobacteria</taxon>
        <taxon>Hyphomicrobiales</taxon>
        <taxon>Aurantimonadaceae</taxon>
        <taxon>Aureimonas</taxon>
    </lineage>
</organism>
<keyword evidence="2" id="KW-1185">Reference proteome</keyword>
<dbReference type="Proteomes" id="UP000324738">
    <property type="component" value="Unassembled WGS sequence"/>
</dbReference>
<protein>
    <submittedName>
        <fullName evidence="1">Uncharacterized protein</fullName>
    </submittedName>
</protein>
<gene>
    <name evidence="1" type="ORF">FPY71_10380</name>
</gene>
<dbReference type="AlphaFoldDB" id="A0A5B0DVL0"/>
<evidence type="ECO:0000313" key="2">
    <source>
        <dbReference type="Proteomes" id="UP000324738"/>
    </source>
</evidence>
<comment type="caution">
    <text evidence="1">The sequence shown here is derived from an EMBL/GenBank/DDBJ whole genome shotgun (WGS) entry which is preliminary data.</text>
</comment>
<name>A0A5B0DVL0_9HYPH</name>
<sequence length="72" mass="7904">MALAKIGFYRQRVAECDAQLESVTLANIKEKIIQSRNAWAAMADAEAARENERLSAIGTLDLQQKDPAATRA</sequence>
<proteinExistence type="predicted"/>
<dbReference type="EMBL" id="VTWH01000002">
    <property type="protein sequence ID" value="KAA0970867.1"/>
    <property type="molecule type" value="Genomic_DNA"/>
</dbReference>
<accession>A0A5B0DVL0</accession>
<reference evidence="1 2" key="1">
    <citation type="submission" date="2019-08" db="EMBL/GenBank/DDBJ databases">
        <title>Aureimonas fodiniaquatilis sp. nov., isolated from a coal mine wastewater.</title>
        <authorList>
            <person name="Kim W."/>
        </authorList>
    </citation>
    <scope>NUCLEOTIDE SEQUENCE [LARGE SCALE GENOMIC DNA]</scope>
    <source>
        <strain evidence="1 2">CAU 1482</strain>
    </source>
</reference>
<dbReference type="RefSeq" id="WP_149300180.1">
    <property type="nucleotide sequence ID" value="NZ_VTWH01000002.1"/>
</dbReference>
<evidence type="ECO:0000313" key="1">
    <source>
        <dbReference type="EMBL" id="KAA0970867.1"/>
    </source>
</evidence>